<gene>
    <name evidence="1" type="ORF">RhiirA1_478096</name>
</gene>
<name>A0A2N0QSL1_9GLOM</name>
<dbReference type="EMBL" id="LLXH01003607">
    <property type="protein sequence ID" value="PKC54042.1"/>
    <property type="molecule type" value="Genomic_DNA"/>
</dbReference>
<dbReference type="VEuPathDB" id="FungiDB:RhiirA1_478096"/>
<evidence type="ECO:0000313" key="1">
    <source>
        <dbReference type="EMBL" id="PKC54042.1"/>
    </source>
</evidence>
<organism evidence="1 2">
    <name type="scientific">Rhizophagus irregularis</name>
    <dbReference type="NCBI Taxonomy" id="588596"/>
    <lineage>
        <taxon>Eukaryota</taxon>
        <taxon>Fungi</taxon>
        <taxon>Fungi incertae sedis</taxon>
        <taxon>Mucoromycota</taxon>
        <taxon>Glomeromycotina</taxon>
        <taxon>Glomeromycetes</taxon>
        <taxon>Glomerales</taxon>
        <taxon>Glomeraceae</taxon>
        <taxon>Rhizophagus</taxon>
    </lineage>
</organism>
<evidence type="ECO:0000313" key="2">
    <source>
        <dbReference type="Proteomes" id="UP000232688"/>
    </source>
</evidence>
<proteinExistence type="predicted"/>
<accession>A0A2N0QSL1</accession>
<protein>
    <submittedName>
        <fullName evidence="1">Uncharacterized protein</fullName>
    </submittedName>
</protein>
<reference evidence="1 2" key="2">
    <citation type="submission" date="2017-10" db="EMBL/GenBank/DDBJ databases">
        <title>Genome analyses suggest a sexual origin of heterokaryosis in a supposedly ancient asexual fungus.</title>
        <authorList>
            <person name="Corradi N."/>
            <person name="Sedzielewska K."/>
            <person name="Noel J."/>
            <person name="Charron P."/>
            <person name="Farinelli L."/>
            <person name="Marton T."/>
            <person name="Kruger M."/>
            <person name="Pelin A."/>
            <person name="Brachmann A."/>
            <person name="Corradi N."/>
        </authorList>
    </citation>
    <scope>NUCLEOTIDE SEQUENCE [LARGE SCALE GENOMIC DNA]</scope>
    <source>
        <strain evidence="1 2">A1</strain>
    </source>
</reference>
<reference evidence="1 2" key="1">
    <citation type="submission" date="2017-10" db="EMBL/GenBank/DDBJ databases">
        <title>Extensive intraspecific genome diversity in a model arbuscular mycorrhizal fungus.</title>
        <authorList>
            <person name="Chen E.C.H."/>
            <person name="Morin E."/>
            <person name="Baudet D."/>
            <person name="Noel J."/>
            <person name="Ndikumana S."/>
            <person name="Charron P."/>
            <person name="St-Onge C."/>
            <person name="Giorgi J."/>
            <person name="Grigoriev I.V."/>
            <person name="Roux C."/>
            <person name="Martin F.M."/>
            <person name="Corradi N."/>
        </authorList>
    </citation>
    <scope>NUCLEOTIDE SEQUENCE [LARGE SCALE GENOMIC DNA]</scope>
    <source>
        <strain evidence="1 2">A1</strain>
    </source>
</reference>
<dbReference type="Proteomes" id="UP000232688">
    <property type="component" value="Unassembled WGS sequence"/>
</dbReference>
<comment type="caution">
    <text evidence="1">The sequence shown here is derived from an EMBL/GenBank/DDBJ whole genome shotgun (WGS) entry which is preliminary data.</text>
</comment>
<dbReference type="AlphaFoldDB" id="A0A2N0QSL1"/>
<sequence length="91" mass="10748">MGMNDENDNIGDNLLDILTNFSPKSLTKIVIGAGWKYSVDAFERFFESCRERKLYFFGITHNGDNFENITYKHLNIIRKYMDEKENLDTDR</sequence>